<accession>A0A0R1URM4</accession>
<sequence length="64" mass="7260">MISFRNTIAKPNSVIFIRKQVITYRGQDKGITDFNNLIFITSLGFNLTGNDGTNEITAFTMRMI</sequence>
<dbReference type="PATRIC" id="fig|1423753.3.peg.2184"/>
<evidence type="ECO:0000313" key="2">
    <source>
        <dbReference type="Proteomes" id="UP000051580"/>
    </source>
</evidence>
<comment type="caution">
    <text evidence="1">The sequence shown here is derived from an EMBL/GenBank/DDBJ whole genome shotgun (WGS) entry which is preliminary data.</text>
</comment>
<proteinExistence type="predicted"/>
<protein>
    <submittedName>
        <fullName evidence="1">Uncharacterized protein</fullName>
    </submittedName>
</protein>
<organism evidence="1 2">
    <name type="scientific">Levilactobacillus hammesii DSM 16381</name>
    <dbReference type="NCBI Taxonomy" id="1423753"/>
    <lineage>
        <taxon>Bacteria</taxon>
        <taxon>Bacillati</taxon>
        <taxon>Bacillota</taxon>
        <taxon>Bacilli</taxon>
        <taxon>Lactobacillales</taxon>
        <taxon>Lactobacillaceae</taxon>
        <taxon>Levilactobacillus</taxon>
    </lineage>
</organism>
<name>A0A0R1URM4_9LACO</name>
<reference evidence="1 2" key="1">
    <citation type="journal article" date="2015" name="Genome Announc.">
        <title>Expanding the biotechnology potential of lactobacilli through comparative genomics of 213 strains and associated genera.</title>
        <authorList>
            <person name="Sun Z."/>
            <person name="Harris H.M."/>
            <person name="McCann A."/>
            <person name="Guo C."/>
            <person name="Argimon S."/>
            <person name="Zhang W."/>
            <person name="Yang X."/>
            <person name="Jeffery I.B."/>
            <person name="Cooney J.C."/>
            <person name="Kagawa T.F."/>
            <person name="Liu W."/>
            <person name="Song Y."/>
            <person name="Salvetti E."/>
            <person name="Wrobel A."/>
            <person name="Rasinkangas P."/>
            <person name="Parkhill J."/>
            <person name="Rea M.C."/>
            <person name="O'Sullivan O."/>
            <person name="Ritari J."/>
            <person name="Douillard F.P."/>
            <person name="Paul Ross R."/>
            <person name="Yang R."/>
            <person name="Briner A.E."/>
            <person name="Felis G.E."/>
            <person name="de Vos W.M."/>
            <person name="Barrangou R."/>
            <person name="Klaenhammer T.R."/>
            <person name="Caufield P.W."/>
            <person name="Cui Y."/>
            <person name="Zhang H."/>
            <person name="O'Toole P.W."/>
        </authorList>
    </citation>
    <scope>NUCLEOTIDE SEQUENCE [LARGE SCALE GENOMIC DNA]</scope>
    <source>
        <strain evidence="1 2">DSM 16381</strain>
    </source>
</reference>
<dbReference type="STRING" id="1423753.FD28_GL002078"/>
<dbReference type="AlphaFoldDB" id="A0A0R1URM4"/>
<dbReference type="EMBL" id="AZFS01000044">
    <property type="protein sequence ID" value="KRL95849.1"/>
    <property type="molecule type" value="Genomic_DNA"/>
</dbReference>
<evidence type="ECO:0000313" key="1">
    <source>
        <dbReference type="EMBL" id="KRL95849.1"/>
    </source>
</evidence>
<keyword evidence="2" id="KW-1185">Reference proteome</keyword>
<gene>
    <name evidence="1" type="ORF">FD28_GL002078</name>
</gene>
<dbReference type="Proteomes" id="UP000051580">
    <property type="component" value="Unassembled WGS sequence"/>
</dbReference>